<dbReference type="Gene3D" id="3.40.50.300">
    <property type="entry name" value="P-loop containing nucleotide triphosphate hydrolases"/>
    <property type="match status" value="1"/>
</dbReference>
<evidence type="ECO:0000256" key="2">
    <source>
        <dbReference type="ARBA" id="ARBA00007025"/>
    </source>
</evidence>
<evidence type="ECO:0000256" key="4">
    <source>
        <dbReference type="ARBA" id="ARBA00022741"/>
    </source>
</evidence>
<keyword evidence="8" id="KW-0067">ATP-binding</keyword>
<reference evidence="16" key="2">
    <citation type="submission" date="2010-11" db="EMBL/GenBank/DDBJ databases">
        <authorList>
            <consortium name="The Broad Institute Genome Sequencing Platform"/>
            <person name="Earl A."/>
            <person name="Ward D."/>
            <person name="Feldgarden M."/>
            <person name="Gevers D."/>
            <person name="Butler R."/>
            <person name="Young S.K."/>
            <person name="Zeng Q."/>
            <person name="Gargeya S."/>
            <person name="Fitzgerald M."/>
            <person name="Haas B."/>
            <person name="Abouelleil A."/>
            <person name="Alvarado L."/>
            <person name="Arachchi H.M."/>
            <person name="Berlin A."/>
            <person name="Brown A."/>
            <person name="Chapman S.B."/>
            <person name="Chen Z."/>
            <person name="Dunbar C."/>
            <person name="Freedman E."/>
            <person name="Gearin G."/>
            <person name="Gellesch M."/>
            <person name="Goldberg J."/>
            <person name="Griggs A."/>
            <person name="Gujja S."/>
            <person name="Heilman E."/>
            <person name="Heiman D."/>
            <person name="Howarth C."/>
            <person name="Larson L."/>
            <person name="Lui A."/>
            <person name="MacDonald P.J.P."/>
            <person name="Mehta T."/>
            <person name="Montmayeur A."/>
            <person name="Murphy C."/>
            <person name="Neiman D."/>
            <person name="Pearson M."/>
            <person name="Priest M."/>
            <person name="Roberts A."/>
            <person name="Saif S."/>
            <person name="Shea T."/>
            <person name="Shenoy N."/>
            <person name="Sisk P."/>
            <person name="Stolte C."/>
            <person name="Sykes S."/>
            <person name="White J."/>
            <person name="Yandava C."/>
            <person name="Wortman J."/>
            <person name="Nusbaum C."/>
            <person name="Birren B."/>
        </authorList>
    </citation>
    <scope>NUCLEOTIDE SEQUENCE</scope>
    <source>
        <strain evidence="16">P1A1 Lamole</strain>
    </source>
</reference>
<dbReference type="InterPro" id="IPR038718">
    <property type="entry name" value="SNF2-like_sf"/>
</dbReference>
<comment type="similarity">
    <text evidence="2">Belongs to the SNF2/RAD54 helicase family.</text>
</comment>
<dbReference type="Pfam" id="PF00271">
    <property type="entry name" value="Helicase_C"/>
    <property type="match status" value="1"/>
</dbReference>
<dbReference type="SMART" id="SM00487">
    <property type="entry name" value="DEXDc"/>
    <property type="match status" value="1"/>
</dbReference>
<keyword evidence="10" id="KW-0234">DNA repair</keyword>
<dbReference type="GO" id="GO:0035861">
    <property type="term" value="C:site of double-strand break"/>
    <property type="evidence" value="ECO:0007669"/>
    <property type="project" value="EnsemblFungi"/>
</dbReference>
<feature type="domain" description="Helicase C-terminal" evidence="15">
    <location>
        <begin position="723"/>
        <end position="876"/>
    </location>
</feature>
<dbReference type="GO" id="GO:0015616">
    <property type="term" value="F:DNA translocase activity"/>
    <property type="evidence" value="ECO:0007669"/>
    <property type="project" value="EnsemblFungi"/>
</dbReference>
<name>U5H241_USTV1</name>
<dbReference type="GO" id="GO:0006338">
    <property type="term" value="P:chromatin remodeling"/>
    <property type="evidence" value="ECO:0007669"/>
    <property type="project" value="EnsemblFungi"/>
</dbReference>
<dbReference type="GO" id="GO:0007534">
    <property type="term" value="P:gene conversion at mating-type locus"/>
    <property type="evidence" value="ECO:0007669"/>
    <property type="project" value="EnsemblFungi"/>
</dbReference>
<dbReference type="InterPro" id="IPR027417">
    <property type="entry name" value="P-loop_NTPase"/>
</dbReference>
<dbReference type="GO" id="GO:0016817">
    <property type="term" value="F:hydrolase activity, acting on acid anhydrides"/>
    <property type="evidence" value="ECO:0007669"/>
    <property type="project" value="InterPro"/>
</dbReference>
<keyword evidence="11" id="KW-0539">Nucleus</keyword>
<evidence type="ECO:0000256" key="7">
    <source>
        <dbReference type="ARBA" id="ARBA00022806"/>
    </source>
</evidence>
<evidence type="ECO:0000256" key="9">
    <source>
        <dbReference type="ARBA" id="ARBA00023125"/>
    </source>
</evidence>
<evidence type="ECO:0000256" key="3">
    <source>
        <dbReference type="ARBA" id="ARBA00022553"/>
    </source>
</evidence>
<dbReference type="FunFam" id="3.40.50.10810:FF:000010">
    <property type="entry name" value="DNA repair and recombination protein RAD54-like"/>
    <property type="match status" value="1"/>
</dbReference>
<gene>
    <name evidence="16" type="ORF">MVLG_01432</name>
</gene>
<organism evidence="16">
    <name type="scientific">Microbotryum lychnidis-dioicae (strain p1A1 Lamole / MvSl-1064)</name>
    <name type="common">Anther smut fungus</name>
    <dbReference type="NCBI Taxonomy" id="683840"/>
    <lineage>
        <taxon>Eukaryota</taxon>
        <taxon>Fungi</taxon>
        <taxon>Dikarya</taxon>
        <taxon>Basidiomycota</taxon>
        <taxon>Pucciniomycotina</taxon>
        <taxon>Microbotryomycetes</taxon>
        <taxon>Microbotryales</taxon>
        <taxon>Microbotryaceae</taxon>
        <taxon>Microbotryum</taxon>
    </lineage>
</organism>
<feature type="region of interest" description="Disordered" evidence="13">
    <location>
        <begin position="58"/>
        <end position="77"/>
    </location>
</feature>
<dbReference type="SMART" id="SM00490">
    <property type="entry name" value="HELICc"/>
    <property type="match status" value="1"/>
</dbReference>
<keyword evidence="7" id="KW-0347">Helicase</keyword>
<evidence type="ECO:0000313" key="17">
    <source>
        <dbReference type="EnsemblFungi" id="MVLG_01432T0"/>
    </source>
</evidence>
<evidence type="ECO:0000313" key="16">
    <source>
        <dbReference type="EMBL" id="KDE08396.1"/>
    </source>
</evidence>
<dbReference type="InterPro" id="IPR049730">
    <property type="entry name" value="SNF2/RAD54-like_C"/>
</dbReference>
<dbReference type="PANTHER" id="PTHR45629:SF7">
    <property type="entry name" value="DNA EXCISION REPAIR PROTEIN ERCC-6-RELATED"/>
    <property type="match status" value="1"/>
</dbReference>
<evidence type="ECO:0000256" key="5">
    <source>
        <dbReference type="ARBA" id="ARBA00022763"/>
    </source>
</evidence>
<dbReference type="InterPro" id="IPR050496">
    <property type="entry name" value="SNF2_RAD54_helicase_repair"/>
</dbReference>
<dbReference type="GO" id="GO:0032392">
    <property type="term" value="P:DNA geometric change"/>
    <property type="evidence" value="ECO:0007669"/>
    <property type="project" value="EnsemblFungi"/>
</dbReference>
<dbReference type="GO" id="GO:0045003">
    <property type="term" value="P:double-strand break repair via synthesis-dependent strand annealing"/>
    <property type="evidence" value="ECO:0007669"/>
    <property type="project" value="TreeGrafter"/>
</dbReference>
<dbReference type="OrthoDB" id="413460at2759"/>
<evidence type="ECO:0000259" key="14">
    <source>
        <dbReference type="PROSITE" id="PS51192"/>
    </source>
</evidence>
<dbReference type="GO" id="GO:0004386">
    <property type="term" value="F:helicase activity"/>
    <property type="evidence" value="ECO:0007669"/>
    <property type="project" value="UniProtKB-KW"/>
</dbReference>
<dbReference type="EnsemblFungi" id="MVLG_01432T0">
    <property type="protein sequence ID" value="MVLG_01432T0"/>
    <property type="gene ID" value="MVLG_01432"/>
</dbReference>
<dbReference type="GO" id="GO:0007131">
    <property type="term" value="P:reciprocal meiotic recombination"/>
    <property type="evidence" value="ECO:0007669"/>
    <property type="project" value="EnsemblFungi"/>
</dbReference>
<dbReference type="CDD" id="cd18793">
    <property type="entry name" value="SF2_C_SNF"/>
    <property type="match status" value="1"/>
</dbReference>
<dbReference type="InParanoid" id="U5H241"/>
<dbReference type="HOGENOM" id="CLU_000315_10_2_1"/>
<dbReference type="PROSITE" id="PS51192">
    <property type="entry name" value="HELICASE_ATP_BIND_1"/>
    <property type="match status" value="1"/>
</dbReference>
<feature type="domain" description="Helicase ATP-binding" evidence="14">
    <location>
        <begin position="390"/>
        <end position="568"/>
    </location>
</feature>
<dbReference type="SUPFAM" id="SSF52540">
    <property type="entry name" value="P-loop containing nucleoside triphosphate hydrolases"/>
    <property type="match status" value="2"/>
</dbReference>
<dbReference type="Pfam" id="PF08658">
    <property type="entry name" value="Rad54_N"/>
    <property type="match status" value="1"/>
</dbReference>
<evidence type="ECO:0000256" key="12">
    <source>
        <dbReference type="SAM" id="Coils"/>
    </source>
</evidence>
<evidence type="ECO:0000256" key="13">
    <source>
        <dbReference type="SAM" id="MobiDB-lite"/>
    </source>
</evidence>
<feature type="region of interest" description="Disordered" evidence="13">
    <location>
        <begin position="102"/>
        <end position="171"/>
    </location>
</feature>
<feature type="compositionally biased region" description="Polar residues" evidence="13">
    <location>
        <begin position="138"/>
        <end position="152"/>
    </location>
</feature>
<dbReference type="InterPro" id="IPR001650">
    <property type="entry name" value="Helicase_C-like"/>
</dbReference>
<dbReference type="FunCoup" id="U5H241">
    <property type="interactions" value="384"/>
</dbReference>
<dbReference type="GO" id="GO:0000722">
    <property type="term" value="P:telomere maintenance via recombination"/>
    <property type="evidence" value="ECO:0007669"/>
    <property type="project" value="EnsemblFungi"/>
</dbReference>
<dbReference type="EMBL" id="GL541650">
    <property type="protein sequence ID" value="KDE08396.1"/>
    <property type="molecule type" value="Genomic_DNA"/>
</dbReference>
<evidence type="ECO:0000256" key="1">
    <source>
        <dbReference type="ARBA" id="ARBA00004123"/>
    </source>
</evidence>
<dbReference type="Pfam" id="PF00176">
    <property type="entry name" value="SNF2-rel_dom"/>
    <property type="match status" value="1"/>
</dbReference>
<keyword evidence="6" id="KW-0378">Hydrolase</keyword>
<dbReference type="EMBL" id="AEIJ01000128">
    <property type="status" value="NOT_ANNOTATED_CDS"/>
    <property type="molecule type" value="Genomic_DNA"/>
</dbReference>
<dbReference type="InterPro" id="IPR000330">
    <property type="entry name" value="SNF2_N"/>
</dbReference>
<dbReference type="PANTHER" id="PTHR45629">
    <property type="entry name" value="SNF2/RAD54 FAMILY MEMBER"/>
    <property type="match status" value="1"/>
</dbReference>
<sequence length="960" mass="107574">MAVYSEEANRASKQSAISKRASCGKPQVNLRTDPLDSDGRQRQTRARRVGLLTSRLAVASAQPSQSGDTCSTQPTLASPLCVHPLDNSRVIKMRRSFLASIKAGGDPSTSDSPQNAAALRASGGGFGTPTLKPFKVPASTTSTRSRQLGGSRSKSHIPGQKREREYDENTFYDDLTTSNEYDPLAAKKARKEAKKAAAEAKAAAEDDSDDGKKGRGGFVDRYVPPSAPQRFPVFRPKTPEQSLNKGFSIPGMKRKGQLVETRPSNLPLGTRRVGDVLPRPLFDPLEDHAVVLWDPTIDDREAEREAEKQRLLQLERDNADDAELARAEAEAEIERRKYHRSLAEILGIVKLDADAKKKMKVPVVIDPRVGKVLRPHQVEGVKFLYRCVTGMTDENAHGCIMADEMGLGKTLQCITLMWTLLKQSPIANRPAIDKAIVVCPSSLVRNWANELVKWLGEGAVSPMAIDGKTSAADNLAQIRQWCSSKGKSVVTPIVIVSYERLRSLTDELGQTEIGLLLADEGHRLKNSDNQTYTALMSINCKRRVILTGTPIQNDLNEYFSLLSFCNPGYLGTKQDFHKCYEMPILRGRDGEATEKQQEVGTEKLKELSTKVNKFIIRRTNDLLSKYLPVKYEHVVFCALSPFQLALYQRFMHAPETKKLLRGQGSQPLKAITILRKLCNHPDLLDFDEDFPNVEDLFPPGYDPREKRSRYKILQTELSGKLAVVDRFLEKMRRDTNDKIVLISNFTQTLDVLGQLCSTRKYGFLRLDGTMSTDKRQKLVDRFNDPEGKELVFLLSSKAGGCGINLIGANRLILFDPDWNPASDMQALARVWRDGQKKNCFVYRFVATGTVEEKIFQRQSHKQNLSSCVVDSNEDIERHYSGDNLRQLFQYKESKCETHELFKCKRCKNGKQMLKSPAMLYGDTSTWNHLSNTCLANIHDDLLRAETGLDTVTACFQYIST</sequence>
<feature type="region of interest" description="Disordered" evidence="13">
    <location>
        <begin position="199"/>
        <end position="250"/>
    </location>
</feature>
<evidence type="ECO:0000256" key="6">
    <source>
        <dbReference type="ARBA" id="ARBA00022801"/>
    </source>
</evidence>
<dbReference type="GO" id="GO:0006311">
    <property type="term" value="P:meiotic gene conversion"/>
    <property type="evidence" value="ECO:0007669"/>
    <property type="project" value="EnsemblFungi"/>
</dbReference>
<comment type="subcellular location">
    <subcellularLocation>
        <location evidence="1">Nucleus</location>
    </subcellularLocation>
</comment>
<dbReference type="FunFam" id="3.40.50.300:FF:000332">
    <property type="entry name" value="DNA repair and recombination protein RAD54-like"/>
    <property type="match status" value="1"/>
</dbReference>
<dbReference type="GO" id="GO:0005524">
    <property type="term" value="F:ATP binding"/>
    <property type="evidence" value="ECO:0007669"/>
    <property type="project" value="UniProtKB-KW"/>
</dbReference>
<accession>U5H241</accession>
<dbReference type="GO" id="GO:0030491">
    <property type="term" value="P:heteroduplex formation"/>
    <property type="evidence" value="ECO:0007669"/>
    <property type="project" value="EnsemblFungi"/>
</dbReference>
<dbReference type="InterPro" id="IPR013967">
    <property type="entry name" value="Rad54_N"/>
</dbReference>
<evidence type="ECO:0000259" key="15">
    <source>
        <dbReference type="PROSITE" id="PS51194"/>
    </source>
</evidence>
<keyword evidence="4" id="KW-0547">Nucleotide-binding</keyword>
<dbReference type="Gene3D" id="3.40.50.10810">
    <property type="entry name" value="Tandem AAA-ATPase domain"/>
    <property type="match status" value="1"/>
</dbReference>
<keyword evidence="18" id="KW-1185">Reference proteome</keyword>
<evidence type="ECO:0000256" key="10">
    <source>
        <dbReference type="ARBA" id="ARBA00023204"/>
    </source>
</evidence>
<feature type="coiled-coil region" evidence="12">
    <location>
        <begin position="297"/>
        <end position="344"/>
    </location>
</feature>
<dbReference type="AlphaFoldDB" id="U5H241"/>
<evidence type="ECO:0000256" key="11">
    <source>
        <dbReference type="ARBA" id="ARBA00023242"/>
    </source>
</evidence>
<reference evidence="16 18" key="3">
    <citation type="journal article" date="2015" name="BMC Genomics">
        <title>Sex and parasites: genomic and transcriptomic analysis of Microbotryum lychnidis-dioicae, the biotrophic and plant-castrating anther smut fungus.</title>
        <authorList>
            <person name="Perlin M.H."/>
            <person name="Amselem J."/>
            <person name="Fontanillas E."/>
            <person name="Toh S.S."/>
            <person name="Chen Z."/>
            <person name="Goldberg J."/>
            <person name="Duplessis S."/>
            <person name="Henrissat B."/>
            <person name="Young S."/>
            <person name="Zeng Q."/>
            <person name="Aguileta G."/>
            <person name="Petit E."/>
            <person name="Badouin H."/>
            <person name="Andrews J."/>
            <person name="Razeeq D."/>
            <person name="Gabaldon T."/>
            <person name="Quesneville H."/>
            <person name="Giraud T."/>
            <person name="Hood M.E."/>
            <person name="Schultz D.J."/>
            <person name="Cuomo C.A."/>
        </authorList>
    </citation>
    <scope>NUCLEOTIDE SEQUENCE [LARGE SCALE GENOMIC DNA]</scope>
    <source>
        <strain evidence="16">P1A1 Lamole</strain>
        <strain evidence="18">p1A1 Lamole</strain>
    </source>
</reference>
<keyword evidence="5" id="KW-0227">DNA damage</keyword>
<proteinExistence type="inferred from homology"/>
<dbReference type="Proteomes" id="UP000017200">
    <property type="component" value="Unassembled WGS sequence"/>
</dbReference>
<reference evidence="17" key="4">
    <citation type="submission" date="2015-06" db="UniProtKB">
        <authorList>
            <consortium name="EnsemblFungi"/>
        </authorList>
    </citation>
    <scope>IDENTIFICATION</scope>
</reference>
<reference evidence="18" key="1">
    <citation type="submission" date="2010-11" db="EMBL/GenBank/DDBJ databases">
        <title>The genome sequence of Microbotryum violaceum strain p1A1 Lamole.</title>
        <authorList>
            <person name="Cuomo C."/>
            <person name="Perlin M."/>
            <person name="Young S.K."/>
            <person name="Zeng Q."/>
            <person name="Gargeya S."/>
            <person name="Alvarado L."/>
            <person name="Berlin A."/>
            <person name="Chapman S.B."/>
            <person name="Chen Z."/>
            <person name="Freedman E."/>
            <person name="Gellesch M."/>
            <person name="Goldberg J."/>
            <person name="Griggs A."/>
            <person name="Gujja S."/>
            <person name="Heilman E."/>
            <person name="Heiman D."/>
            <person name="Howarth C."/>
            <person name="Mehta T."/>
            <person name="Neiman D."/>
            <person name="Pearson M."/>
            <person name="Roberts A."/>
            <person name="Saif S."/>
            <person name="Shea T."/>
            <person name="Shenoy N."/>
            <person name="Sisk P."/>
            <person name="Stolte C."/>
            <person name="Sykes S."/>
            <person name="White J."/>
            <person name="Yandava C."/>
            <person name="Haas B."/>
            <person name="Nusbaum C."/>
            <person name="Birren B."/>
        </authorList>
    </citation>
    <scope>NUCLEOTIDE SEQUENCE [LARGE SCALE GENOMIC DNA]</scope>
    <source>
        <strain evidence="18">p1A1 Lamole</strain>
    </source>
</reference>
<dbReference type="Gene3D" id="1.20.120.850">
    <property type="entry name" value="SWI2/SNF2 ATPases, N-terminal domain"/>
    <property type="match status" value="1"/>
</dbReference>
<dbReference type="STRING" id="683840.U5H241"/>
<dbReference type="GO" id="GO:0003677">
    <property type="term" value="F:DNA binding"/>
    <property type="evidence" value="ECO:0007669"/>
    <property type="project" value="UniProtKB-KW"/>
</dbReference>
<keyword evidence="3" id="KW-0597">Phosphoprotein</keyword>
<keyword evidence="9" id="KW-0238">DNA-binding</keyword>
<keyword evidence="12" id="KW-0175">Coiled coil</keyword>
<evidence type="ECO:0000313" key="18">
    <source>
        <dbReference type="Proteomes" id="UP000017200"/>
    </source>
</evidence>
<feature type="compositionally biased region" description="Polar residues" evidence="13">
    <location>
        <begin position="61"/>
        <end position="76"/>
    </location>
</feature>
<evidence type="ECO:0000256" key="8">
    <source>
        <dbReference type="ARBA" id="ARBA00022840"/>
    </source>
</evidence>
<dbReference type="InterPro" id="IPR014001">
    <property type="entry name" value="Helicase_ATP-bd"/>
</dbReference>
<protein>
    <submittedName>
        <fullName evidence="16">DNA repair and recombination protein RAD54 and RAD54-like protein</fullName>
    </submittedName>
</protein>
<dbReference type="PROSITE" id="PS51194">
    <property type="entry name" value="HELICASE_CTER"/>
    <property type="match status" value="1"/>
</dbReference>
<feature type="region of interest" description="Disordered" evidence="13">
    <location>
        <begin position="1"/>
        <end position="45"/>
    </location>
</feature>
<dbReference type="OMA" id="YTEHERM"/>
<dbReference type="GO" id="GO:0005634">
    <property type="term" value="C:nucleus"/>
    <property type="evidence" value="ECO:0007669"/>
    <property type="project" value="UniProtKB-SubCell"/>
</dbReference>